<dbReference type="GO" id="GO:0071944">
    <property type="term" value="C:cell periphery"/>
    <property type="evidence" value="ECO:0007669"/>
    <property type="project" value="TreeGrafter"/>
</dbReference>
<protein>
    <recommendedName>
        <fullName evidence="3">Ankyrin repeat domain-containing protein</fullName>
    </recommendedName>
</protein>
<evidence type="ECO:0008006" key="3">
    <source>
        <dbReference type="Google" id="ProtNLM"/>
    </source>
</evidence>
<proteinExistence type="predicted"/>
<dbReference type="OrthoDB" id="10266500at2759"/>
<dbReference type="GO" id="GO:0005783">
    <property type="term" value="C:endoplasmic reticulum"/>
    <property type="evidence" value="ECO:0007669"/>
    <property type="project" value="TreeGrafter"/>
</dbReference>
<dbReference type="GO" id="GO:0046513">
    <property type="term" value="P:ceramide biosynthetic process"/>
    <property type="evidence" value="ECO:0007669"/>
    <property type="project" value="TreeGrafter"/>
</dbReference>
<gene>
    <name evidence="1" type="ORF">GPECTOR_56g350</name>
</gene>
<dbReference type="InterPro" id="IPR036770">
    <property type="entry name" value="Ankyrin_rpt-contain_sf"/>
</dbReference>
<keyword evidence="2" id="KW-1185">Reference proteome</keyword>
<name>A0A150G607_GONPE</name>
<evidence type="ECO:0000313" key="2">
    <source>
        <dbReference type="Proteomes" id="UP000075714"/>
    </source>
</evidence>
<dbReference type="AlphaFoldDB" id="A0A150G607"/>
<dbReference type="SUPFAM" id="SSF48403">
    <property type="entry name" value="Ankyrin repeat"/>
    <property type="match status" value="1"/>
</dbReference>
<dbReference type="PANTHER" id="PTHR12393">
    <property type="entry name" value="SPHINGOMYELIN PHOSPHODIESTERASE RELATED"/>
    <property type="match status" value="1"/>
</dbReference>
<organism evidence="1 2">
    <name type="scientific">Gonium pectorale</name>
    <name type="common">Green alga</name>
    <dbReference type="NCBI Taxonomy" id="33097"/>
    <lineage>
        <taxon>Eukaryota</taxon>
        <taxon>Viridiplantae</taxon>
        <taxon>Chlorophyta</taxon>
        <taxon>core chlorophytes</taxon>
        <taxon>Chlorophyceae</taxon>
        <taxon>CS clade</taxon>
        <taxon>Chlamydomonadales</taxon>
        <taxon>Volvocaceae</taxon>
        <taxon>Gonium</taxon>
    </lineage>
</organism>
<evidence type="ECO:0000313" key="1">
    <source>
        <dbReference type="EMBL" id="KXZ45254.1"/>
    </source>
</evidence>
<comment type="caution">
    <text evidence="1">The sequence shown here is derived from an EMBL/GenBank/DDBJ whole genome shotgun (WGS) entry which is preliminary data.</text>
</comment>
<accession>A0A150G607</accession>
<dbReference type="GO" id="GO:0016020">
    <property type="term" value="C:membrane"/>
    <property type="evidence" value="ECO:0007669"/>
    <property type="project" value="TreeGrafter"/>
</dbReference>
<reference evidence="2" key="1">
    <citation type="journal article" date="2016" name="Nat. Commun.">
        <title>The Gonium pectorale genome demonstrates co-option of cell cycle regulation during the evolution of multicellularity.</title>
        <authorList>
            <person name="Hanschen E.R."/>
            <person name="Marriage T.N."/>
            <person name="Ferris P.J."/>
            <person name="Hamaji T."/>
            <person name="Toyoda A."/>
            <person name="Fujiyama A."/>
            <person name="Neme R."/>
            <person name="Noguchi H."/>
            <person name="Minakuchi Y."/>
            <person name="Suzuki M."/>
            <person name="Kawai-Toyooka H."/>
            <person name="Smith D.R."/>
            <person name="Sparks H."/>
            <person name="Anderson J."/>
            <person name="Bakaric R."/>
            <person name="Luria V."/>
            <person name="Karger A."/>
            <person name="Kirschner M.W."/>
            <person name="Durand P.M."/>
            <person name="Michod R.E."/>
            <person name="Nozaki H."/>
            <person name="Olson B.J."/>
        </authorList>
    </citation>
    <scope>NUCLEOTIDE SEQUENCE [LARGE SCALE GENOMIC DNA]</scope>
    <source>
        <strain evidence="2">NIES-2863</strain>
    </source>
</reference>
<dbReference type="EMBL" id="LSYV01000057">
    <property type="protein sequence ID" value="KXZ45254.1"/>
    <property type="molecule type" value="Genomic_DNA"/>
</dbReference>
<dbReference type="GO" id="GO:0030149">
    <property type="term" value="P:sphingolipid catabolic process"/>
    <property type="evidence" value="ECO:0007669"/>
    <property type="project" value="TreeGrafter"/>
</dbReference>
<dbReference type="Proteomes" id="UP000075714">
    <property type="component" value="Unassembled WGS sequence"/>
</dbReference>
<dbReference type="Gene3D" id="1.25.40.20">
    <property type="entry name" value="Ankyrin repeat-containing domain"/>
    <property type="match status" value="1"/>
</dbReference>
<dbReference type="GO" id="GO:0004620">
    <property type="term" value="F:phospholipase activity"/>
    <property type="evidence" value="ECO:0007669"/>
    <property type="project" value="TreeGrafter"/>
</dbReference>
<dbReference type="PANTHER" id="PTHR12393:SF6">
    <property type="entry name" value="SPHINGOMYELIN PHOSPHODIESTERASE 2"/>
    <property type="match status" value="1"/>
</dbReference>
<sequence length="470" mass="51132">MDEEDASKVWIPAIVDRIARLLPRNEAACSLRVVDKATAAMLRTPEFMTVRLSESVPHHAFKWRWGRPGSMLDLTLARRRELLCLTGASGATANLALAARAYGCPLTKEVAYAAGRADIVHFVLRWDKEPERNFCDSAQIAEGIAEGCDLETLKRWLRGLIVMDADEVFHWEVADKSHQRMVLAAAAGSSTPDWQAKRGYPIHPEHKDAVEPLAKTAGSGNTAAVLFLAERGHQGDNDEGIGLASAWAATQGHLHVLQALHAAGWRLDAQVVSRCAASGGHLHVVAWLVETPGLGAPLDEELFCCAARSGSVELLAWLRERGCPWDGRAVTAAAESGCVAALEWLAEQGCPMPDDGSPYTEAARSADMLTLECLRRLGCPWGPPGRVFTASILSGVPGPHVQQLPHGVLPLLQWLVEAGCPVDWPAAVEKAEAEAKTALRLFSRYYYSEPHNCRYKESKALVAWMLLLAQ</sequence>